<gene>
    <name evidence="4" type="ORF">EGT74_23740</name>
</gene>
<dbReference type="RefSeq" id="WP_123849045.1">
    <property type="nucleotide sequence ID" value="NZ_RPDH01000003.1"/>
</dbReference>
<proteinExistence type="inferred from homology"/>
<name>A0A3N4PEZ2_9BACT</name>
<dbReference type="AlphaFoldDB" id="A0A3N4PEZ2"/>
<keyword evidence="5" id="KW-1185">Reference proteome</keyword>
<evidence type="ECO:0000313" key="5">
    <source>
        <dbReference type="Proteomes" id="UP000278351"/>
    </source>
</evidence>
<evidence type="ECO:0000256" key="1">
    <source>
        <dbReference type="ARBA" id="ARBA00006484"/>
    </source>
</evidence>
<comment type="similarity">
    <text evidence="1 3">Belongs to the short-chain dehydrogenases/reductases (SDR) family.</text>
</comment>
<dbReference type="PRINTS" id="PR00081">
    <property type="entry name" value="GDHRDH"/>
</dbReference>
<evidence type="ECO:0000313" key="4">
    <source>
        <dbReference type="EMBL" id="RPE06028.1"/>
    </source>
</evidence>
<evidence type="ECO:0000256" key="3">
    <source>
        <dbReference type="RuleBase" id="RU000363"/>
    </source>
</evidence>
<protein>
    <submittedName>
        <fullName evidence="4">SDR family NAD(P)-dependent oxidoreductase</fullName>
    </submittedName>
</protein>
<keyword evidence="2" id="KW-0560">Oxidoreductase</keyword>
<dbReference type="PIRSF" id="PIRSF000126">
    <property type="entry name" value="11-beta-HSD1"/>
    <property type="match status" value="1"/>
</dbReference>
<dbReference type="PRINTS" id="PR00080">
    <property type="entry name" value="SDRFAMILY"/>
</dbReference>
<dbReference type="Pfam" id="PF00106">
    <property type="entry name" value="adh_short"/>
    <property type="match status" value="1"/>
</dbReference>
<dbReference type="PANTHER" id="PTHR44196:SF2">
    <property type="entry name" value="SHORT-CHAIN DEHYDROGENASE-RELATED"/>
    <property type="match status" value="1"/>
</dbReference>
<dbReference type="GO" id="GO:0016491">
    <property type="term" value="F:oxidoreductase activity"/>
    <property type="evidence" value="ECO:0007669"/>
    <property type="project" value="UniProtKB-KW"/>
</dbReference>
<reference evidence="4 5" key="1">
    <citation type="submission" date="2018-11" db="EMBL/GenBank/DDBJ databases">
        <title>Chitinophaga lutea sp.nov., isolate from arsenic contaminated soil.</title>
        <authorList>
            <person name="Zong Y."/>
        </authorList>
    </citation>
    <scope>NUCLEOTIDE SEQUENCE [LARGE SCALE GENOMIC DNA]</scope>
    <source>
        <strain evidence="4 5">ZY74</strain>
    </source>
</reference>
<dbReference type="OrthoDB" id="9808814at2"/>
<sequence length="264" mass="28787">MNSKQYTMITGASSGLGKAFAIECASRGMHIILIALPGSNTVSLGQSIALQYGVDVQVFEFDLTDRDALHRHLAHITGHYNVSFLINNAGMGGTSHMAETTVEKIDQIIQLNVRGTVLVTRLLIPHLLKNEKSYIMNISSMAAFTPIAFKTVYPASKAFISSFSLGLKEEFSGTGLSVSVVYPGPMMTNSHTSRRIIGQGFKGKMGLLSATAIARLAMRKTLAGQPTIIPGFMNRVNHLLMSVLPVEWKSRIVSREVKKEIQYA</sequence>
<dbReference type="Gene3D" id="3.40.50.720">
    <property type="entry name" value="NAD(P)-binding Rossmann-like Domain"/>
    <property type="match status" value="1"/>
</dbReference>
<dbReference type="Proteomes" id="UP000278351">
    <property type="component" value="Unassembled WGS sequence"/>
</dbReference>
<dbReference type="InterPro" id="IPR036291">
    <property type="entry name" value="NAD(P)-bd_dom_sf"/>
</dbReference>
<dbReference type="InterPro" id="IPR002347">
    <property type="entry name" value="SDR_fam"/>
</dbReference>
<organism evidence="4 5">
    <name type="scientific">Chitinophaga lutea</name>
    <dbReference type="NCBI Taxonomy" id="2488634"/>
    <lineage>
        <taxon>Bacteria</taxon>
        <taxon>Pseudomonadati</taxon>
        <taxon>Bacteroidota</taxon>
        <taxon>Chitinophagia</taxon>
        <taxon>Chitinophagales</taxon>
        <taxon>Chitinophagaceae</taxon>
        <taxon>Chitinophaga</taxon>
    </lineage>
</organism>
<evidence type="ECO:0000256" key="2">
    <source>
        <dbReference type="ARBA" id="ARBA00023002"/>
    </source>
</evidence>
<dbReference type="SUPFAM" id="SSF51735">
    <property type="entry name" value="NAD(P)-binding Rossmann-fold domains"/>
    <property type="match status" value="1"/>
</dbReference>
<comment type="caution">
    <text evidence="4">The sequence shown here is derived from an EMBL/GenBank/DDBJ whole genome shotgun (WGS) entry which is preliminary data.</text>
</comment>
<dbReference type="GO" id="GO:0016020">
    <property type="term" value="C:membrane"/>
    <property type="evidence" value="ECO:0007669"/>
    <property type="project" value="TreeGrafter"/>
</dbReference>
<dbReference type="EMBL" id="RPDH01000003">
    <property type="protein sequence ID" value="RPE06028.1"/>
    <property type="molecule type" value="Genomic_DNA"/>
</dbReference>
<dbReference type="PANTHER" id="PTHR44196">
    <property type="entry name" value="DEHYDROGENASE/REDUCTASE SDR FAMILY MEMBER 7B"/>
    <property type="match status" value="1"/>
</dbReference>
<accession>A0A3N4PEZ2</accession>